<dbReference type="InterPro" id="IPR001494">
    <property type="entry name" value="Importin-beta_N"/>
</dbReference>
<reference evidence="7 8" key="1">
    <citation type="journal article" date="2019" name="Sci. Rep.">
        <title>Comparative genomics of chytrid fungi reveal insights into the obligate biotrophic and pathogenic lifestyle of Synchytrium endobioticum.</title>
        <authorList>
            <person name="van de Vossenberg B.T.L.H."/>
            <person name="Warris S."/>
            <person name="Nguyen H.D.T."/>
            <person name="van Gent-Pelzer M.P.E."/>
            <person name="Joly D.L."/>
            <person name="van de Geest H.C."/>
            <person name="Bonants P.J.M."/>
            <person name="Smith D.S."/>
            <person name="Levesque C.A."/>
            <person name="van der Lee T.A.J."/>
        </authorList>
    </citation>
    <scope>NUCLEOTIDE SEQUENCE [LARGE SCALE GENOMIC DNA]</scope>
    <source>
        <strain evidence="7 8">MB42</strain>
    </source>
</reference>
<feature type="region of interest" description="Disordered" evidence="5">
    <location>
        <begin position="930"/>
        <end position="952"/>
    </location>
</feature>
<dbReference type="VEuPathDB" id="FungiDB:SeMB42_g04991"/>
<evidence type="ECO:0000256" key="2">
    <source>
        <dbReference type="ARBA" id="ARBA00022448"/>
    </source>
</evidence>
<accession>A0A507CUE2</accession>
<organism evidence="7 8">
    <name type="scientific">Synchytrium endobioticum</name>
    <dbReference type="NCBI Taxonomy" id="286115"/>
    <lineage>
        <taxon>Eukaryota</taxon>
        <taxon>Fungi</taxon>
        <taxon>Fungi incertae sedis</taxon>
        <taxon>Chytridiomycota</taxon>
        <taxon>Chytridiomycota incertae sedis</taxon>
        <taxon>Chytridiomycetes</taxon>
        <taxon>Synchytriales</taxon>
        <taxon>Synchytriaceae</taxon>
        <taxon>Synchytrium</taxon>
    </lineage>
</organism>
<protein>
    <recommendedName>
        <fullName evidence="6">Importin N-terminal domain-containing protein</fullName>
    </recommendedName>
</protein>
<keyword evidence="3" id="KW-0653">Protein transport</keyword>
<dbReference type="PANTHER" id="PTHR10997">
    <property type="entry name" value="IMPORTIN-7, 8, 11"/>
    <property type="match status" value="1"/>
</dbReference>
<keyword evidence="4" id="KW-0539">Nucleus</keyword>
<feature type="domain" description="Importin N-terminal" evidence="6">
    <location>
        <begin position="3"/>
        <end position="80"/>
    </location>
</feature>
<proteinExistence type="predicted"/>
<dbReference type="GO" id="GO:0005829">
    <property type="term" value="C:cytosol"/>
    <property type="evidence" value="ECO:0007669"/>
    <property type="project" value="TreeGrafter"/>
</dbReference>
<dbReference type="Proteomes" id="UP000317494">
    <property type="component" value="Unassembled WGS sequence"/>
</dbReference>
<dbReference type="Gene3D" id="1.25.10.10">
    <property type="entry name" value="Leucine-rich Repeat Variant"/>
    <property type="match status" value="1"/>
</dbReference>
<dbReference type="PROSITE" id="PS50166">
    <property type="entry name" value="IMPORTIN_B_NT"/>
    <property type="match status" value="1"/>
</dbReference>
<dbReference type="PANTHER" id="PTHR10997:SF9">
    <property type="entry name" value="IMPORTIN-9"/>
    <property type="match status" value="1"/>
</dbReference>
<dbReference type="STRING" id="286115.A0A507CUE2"/>
<dbReference type="AlphaFoldDB" id="A0A507CUE2"/>
<dbReference type="InterPro" id="IPR016024">
    <property type="entry name" value="ARM-type_fold"/>
</dbReference>
<evidence type="ECO:0000313" key="8">
    <source>
        <dbReference type="Proteomes" id="UP000317494"/>
    </source>
</evidence>
<dbReference type="GO" id="GO:0005635">
    <property type="term" value="C:nuclear envelope"/>
    <property type="evidence" value="ECO:0007669"/>
    <property type="project" value="TreeGrafter"/>
</dbReference>
<evidence type="ECO:0000259" key="6">
    <source>
        <dbReference type="PROSITE" id="PS50166"/>
    </source>
</evidence>
<evidence type="ECO:0000313" key="7">
    <source>
        <dbReference type="EMBL" id="TPX42783.1"/>
    </source>
</evidence>
<feature type="compositionally biased region" description="Acidic residues" evidence="5">
    <location>
        <begin position="932"/>
        <end position="952"/>
    </location>
</feature>
<dbReference type="SUPFAM" id="SSF48371">
    <property type="entry name" value="ARM repeat"/>
    <property type="match status" value="1"/>
</dbReference>
<sequence>MRGELQLGALTKQSPEYPVVLGCIAVAQNFPDAQRHLAAITLRNYVDAHWTAKSEHFIEPEIAPEIKARIRSGLIQGLTDPVGKIRVAIAHVVSKIAHTDWPENWMTLFDDLMALVKSGQVNQVHGAMRVMTDFVRDDITDQQFPYITPILLPEMLRILNDGQTHQARIRSRAVVIFREFMNLLYMMAEQGGNTDSEDWIRNYVPGWLDSFNKIMANPDTPNHELGLKLEVIRSINTLVEYFPKYMNEYLQSILSQVWNHMQVLSDRHVVESINQSEIPDEREADVDSDGHVVALDSLMYSLFEFVESVSTKKALRLMFTSAPAVNGKSKKRNSSNGSAMVAAAPFLKELCTLILTNMQITESQQEKWQDDVNQFVQDDEDETFSFTVRVAAQELLVNLVEAYRHETTEALTQAIVYHLDRAKNTEGVSVPYRWKVHESCLLGLGRLAEPLIECLNSNTVAFDLNAFLSQVVLPDIKQHDYPFLQGRALWFASQLASALPKDLLDTLVRASIETLCASHSPIVKIFAIKSITSFCTDMADITVLCGYQGQILQGLANLSQSQVATDEAMPLILNCLLLAAKVDIREAMKYIGGLSQLLIYIWSRYAADPVISESVLDLVELLASNNDTAVAFQEIMIPEIVKVMASENAQKMPSIQAAGIDLLNALLAQHGTGTVSPMYSRIFPELMQLLLNTTDIALLQNGQGLLKSILQRDASVITSWSNGAGVTGITLVMAFLGKVLDIEASESAGLFLGELIIKIIQKAGDHIAPILHALLMAVTNRLATAQMPTFIQSLVVVFAHLIVKQRDEVVRFLAEMNLEGKSGLEIFIHAWCENYLEFQGYYSLKLNATAMCQLYHSPDPRLQTIMVKGDEIVTDDRIRTRSSTRKAPHQFMAIPFPAKAIKLLLVELMQNVESAVAGSRSGAANVGGLVGESDEATLDSDDEDGDDEGWEDLEESGGIELEFLNGFNPEVNQIDEGDDADIRSDPIYHINLKEYLTSFFKDCYSNDTNQFHLICGQYLNAGEQEYLSAICT</sequence>
<dbReference type="EMBL" id="QEAN01000221">
    <property type="protein sequence ID" value="TPX42783.1"/>
    <property type="molecule type" value="Genomic_DNA"/>
</dbReference>
<dbReference type="Pfam" id="PF25018">
    <property type="entry name" value="HEAT_IPO9_c"/>
    <property type="match status" value="1"/>
</dbReference>
<dbReference type="Pfam" id="PF03810">
    <property type="entry name" value="IBN_N"/>
    <property type="match status" value="1"/>
</dbReference>
<evidence type="ECO:0000256" key="1">
    <source>
        <dbReference type="ARBA" id="ARBA00004123"/>
    </source>
</evidence>
<dbReference type="SMART" id="SM00913">
    <property type="entry name" value="IBN_N"/>
    <property type="match status" value="1"/>
</dbReference>
<dbReference type="GO" id="GO:0006606">
    <property type="term" value="P:protein import into nucleus"/>
    <property type="evidence" value="ECO:0007669"/>
    <property type="project" value="TreeGrafter"/>
</dbReference>
<keyword evidence="2" id="KW-0813">Transport</keyword>
<keyword evidence="8" id="KW-1185">Reference proteome</keyword>
<evidence type="ECO:0000256" key="4">
    <source>
        <dbReference type="ARBA" id="ARBA00023242"/>
    </source>
</evidence>
<gene>
    <name evidence="7" type="ORF">SeMB42_g04991</name>
</gene>
<dbReference type="InterPro" id="IPR011989">
    <property type="entry name" value="ARM-like"/>
</dbReference>
<dbReference type="InterPro" id="IPR056840">
    <property type="entry name" value="HEAT_IPO9_central"/>
</dbReference>
<name>A0A507CUE2_9FUNG</name>
<evidence type="ECO:0000256" key="3">
    <source>
        <dbReference type="ARBA" id="ARBA00022927"/>
    </source>
</evidence>
<comment type="subcellular location">
    <subcellularLocation>
        <location evidence="1">Nucleus</location>
    </subcellularLocation>
</comment>
<comment type="caution">
    <text evidence="7">The sequence shown here is derived from an EMBL/GenBank/DDBJ whole genome shotgun (WGS) entry which is preliminary data.</text>
</comment>
<dbReference type="GO" id="GO:0031267">
    <property type="term" value="F:small GTPase binding"/>
    <property type="evidence" value="ECO:0007669"/>
    <property type="project" value="InterPro"/>
</dbReference>
<evidence type="ECO:0000256" key="5">
    <source>
        <dbReference type="SAM" id="MobiDB-lite"/>
    </source>
</evidence>